<sequence length="177" mass="18809">MPKAVKEHKGSKLEGANFPVLPPHPSSPRGTLRGKDNKACAPAPAAGPSRPRGARLPGGRARAPERGRRQDRGGWGKGLPYLEQHKEAEQEEAAAAARPRGQVPHRGVDGEPGVRWRRLAPPAAHNGELGLQPQTLGAEVAPGGRILPFQSPCACSPSAFCTRDPLGTRRARLLFNS</sequence>
<feature type="compositionally biased region" description="Basic and acidic residues" evidence="1">
    <location>
        <begin position="1"/>
        <end position="12"/>
    </location>
</feature>
<feature type="region of interest" description="Disordered" evidence="1">
    <location>
        <begin position="1"/>
        <end position="114"/>
    </location>
</feature>
<protein>
    <submittedName>
        <fullName evidence="2">Uncharacterized protein</fullName>
    </submittedName>
</protein>
<organism evidence="2 3">
    <name type="scientific">Rangifer tarandus platyrhynchus</name>
    <name type="common">Svalbard reindeer</name>
    <dbReference type="NCBI Taxonomy" id="3082113"/>
    <lineage>
        <taxon>Eukaryota</taxon>
        <taxon>Metazoa</taxon>
        <taxon>Chordata</taxon>
        <taxon>Craniata</taxon>
        <taxon>Vertebrata</taxon>
        <taxon>Euteleostomi</taxon>
        <taxon>Mammalia</taxon>
        <taxon>Eutheria</taxon>
        <taxon>Laurasiatheria</taxon>
        <taxon>Artiodactyla</taxon>
        <taxon>Ruminantia</taxon>
        <taxon>Pecora</taxon>
        <taxon>Cervidae</taxon>
        <taxon>Odocoileinae</taxon>
        <taxon>Rangifer</taxon>
    </lineage>
</organism>
<accession>A0ABN8YXQ9</accession>
<feature type="compositionally biased region" description="Basic and acidic residues" evidence="1">
    <location>
        <begin position="62"/>
        <end position="74"/>
    </location>
</feature>
<evidence type="ECO:0000313" key="3">
    <source>
        <dbReference type="Proteomes" id="UP001176941"/>
    </source>
</evidence>
<proteinExistence type="predicted"/>
<evidence type="ECO:0000256" key="1">
    <source>
        <dbReference type="SAM" id="MobiDB-lite"/>
    </source>
</evidence>
<reference evidence="2" key="1">
    <citation type="submission" date="2023-04" db="EMBL/GenBank/DDBJ databases">
        <authorList>
            <consortium name="ELIXIR-Norway"/>
        </authorList>
    </citation>
    <scope>NUCLEOTIDE SEQUENCE [LARGE SCALE GENOMIC DNA]</scope>
</reference>
<feature type="compositionally biased region" description="Low complexity" evidence="1">
    <location>
        <begin position="39"/>
        <end position="61"/>
    </location>
</feature>
<keyword evidence="3" id="KW-1185">Reference proteome</keyword>
<dbReference type="EMBL" id="OX459961">
    <property type="protein sequence ID" value="CAI9166309.1"/>
    <property type="molecule type" value="Genomic_DNA"/>
</dbReference>
<dbReference type="Proteomes" id="UP001176941">
    <property type="component" value="Chromosome 25"/>
</dbReference>
<evidence type="ECO:0000313" key="2">
    <source>
        <dbReference type="EMBL" id="CAI9166309.1"/>
    </source>
</evidence>
<name>A0ABN8YXQ9_RANTA</name>
<gene>
    <name evidence="2" type="ORF">MRATA1EN1_LOCUS15271</name>
</gene>